<evidence type="ECO:0000313" key="11">
    <source>
        <dbReference type="Proteomes" id="UP001166286"/>
    </source>
</evidence>
<protein>
    <recommendedName>
        <fullName evidence="3">N-acetylglucosamine-6-phosphate deacetylase</fullName>
        <ecNumber evidence="2">3.5.1.25</ecNumber>
    </recommendedName>
</protein>
<feature type="binding site" evidence="8">
    <location>
        <position position="221"/>
    </location>
    <ligand>
        <name>Zn(2+)</name>
        <dbReference type="ChEBI" id="CHEBI:29105"/>
    </ligand>
</feature>
<dbReference type="InterPro" id="IPR011059">
    <property type="entry name" value="Metal-dep_hydrolase_composite"/>
</dbReference>
<reference evidence="10" key="1">
    <citation type="submission" date="2023-03" db="EMBL/GenBank/DDBJ databases">
        <title>Complete genome of Cladonia borealis.</title>
        <authorList>
            <person name="Park H."/>
        </authorList>
    </citation>
    <scope>NUCLEOTIDE SEQUENCE</scope>
    <source>
        <strain evidence="10">ANT050790</strain>
    </source>
</reference>
<name>A0AA39R353_9LECA</name>
<dbReference type="SUPFAM" id="SSF51556">
    <property type="entry name" value="Metallo-dependent hydrolases"/>
    <property type="match status" value="1"/>
</dbReference>
<dbReference type="InterPro" id="IPR032466">
    <property type="entry name" value="Metal_Hydrolase"/>
</dbReference>
<dbReference type="InterPro" id="IPR006680">
    <property type="entry name" value="Amidohydro-rel"/>
</dbReference>
<dbReference type="Gene3D" id="2.30.40.10">
    <property type="entry name" value="Urease, subunit C, domain 1"/>
    <property type="match status" value="1"/>
</dbReference>
<organism evidence="10 11">
    <name type="scientific">Cladonia borealis</name>
    <dbReference type="NCBI Taxonomy" id="184061"/>
    <lineage>
        <taxon>Eukaryota</taxon>
        <taxon>Fungi</taxon>
        <taxon>Dikarya</taxon>
        <taxon>Ascomycota</taxon>
        <taxon>Pezizomycotina</taxon>
        <taxon>Lecanoromycetes</taxon>
        <taxon>OSLEUM clade</taxon>
        <taxon>Lecanoromycetidae</taxon>
        <taxon>Lecanorales</taxon>
        <taxon>Lecanorineae</taxon>
        <taxon>Cladoniaceae</taxon>
        <taxon>Cladonia</taxon>
    </lineage>
</organism>
<dbReference type="Proteomes" id="UP001166286">
    <property type="component" value="Unassembled WGS sequence"/>
</dbReference>
<dbReference type="Gene3D" id="3.20.20.140">
    <property type="entry name" value="Metal-dependent hydrolases"/>
    <property type="match status" value="1"/>
</dbReference>
<evidence type="ECO:0000313" key="10">
    <source>
        <dbReference type="EMBL" id="KAK0513970.1"/>
    </source>
</evidence>
<dbReference type="PANTHER" id="PTHR11113">
    <property type="entry name" value="N-ACETYLGLUCOSAMINE-6-PHOSPHATE DEACETYLASE"/>
    <property type="match status" value="1"/>
</dbReference>
<keyword evidence="11" id="KW-1185">Reference proteome</keyword>
<evidence type="ECO:0000256" key="7">
    <source>
        <dbReference type="PIRSR" id="PIRSR038994-1"/>
    </source>
</evidence>
<dbReference type="AlphaFoldDB" id="A0AA39R353"/>
<proteinExistence type="inferred from homology"/>
<sequence>MARVRAFTNGRVCTRGKEKLRDFYVDLDTGYIVPEPYEDPMSFVDMQNHVLAPAYQELQINGCIGVHSTTFVDSRTYLSHLENISRHLVSQGVGAFYITLPTIHVDLYRKILPHLNPRTFNGGADLLGAHCEGPWLNPLKKGAHDADLMQNPAESSVESIYGDDEALSAIKMVTLAPELGNSLEVIRNLTKRGIVVSLGHTAADYDTGMRALKAGAKMLTHVYNAMNSFSHRSPGVAGLVSSLEAPYFSLIAGDLHPAALAMTFRANREKCILISDAVELAGLADGDYLGHIQIPHRPNNQKKWSDLVTMEGNENMISSCKSVEESVRNLRKCSGCSLAEAVRCASENIAALMNDEERGLIEEGRKADFVVLSDGGKVQQTWLAGEMVYEAPELSDTYAFEDYQLQLMLLEQQNKKKLILAREEHEERGDQGR</sequence>
<evidence type="ECO:0000256" key="4">
    <source>
        <dbReference type="ARBA" id="ARBA00022801"/>
    </source>
</evidence>
<accession>A0AA39R353</accession>
<feature type="active site" description="Proton donor/acceptor" evidence="7">
    <location>
        <position position="276"/>
    </location>
</feature>
<dbReference type="GO" id="GO:0008448">
    <property type="term" value="F:N-acetylglucosamine-6-phosphate deacetylase activity"/>
    <property type="evidence" value="ECO:0007669"/>
    <property type="project" value="UniProtKB-EC"/>
</dbReference>
<dbReference type="GO" id="GO:0006046">
    <property type="term" value="P:N-acetylglucosamine catabolic process"/>
    <property type="evidence" value="ECO:0007669"/>
    <property type="project" value="TreeGrafter"/>
</dbReference>
<evidence type="ECO:0000256" key="6">
    <source>
        <dbReference type="ARBA" id="ARBA00047647"/>
    </source>
</evidence>
<dbReference type="Pfam" id="PF01979">
    <property type="entry name" value="Amidohydro_1"/>
    <property type="match status" value="1"/>
</dbReference>
<comment type="caution">
    <text evidence="10">The sequence shown here is derived from an EMBL/GenBank/DDBJ whole genome shotgun (WGS) entry which is preliminary data.</text>
</comment>
<evidence type="ECO:0000256" key="5">
    <source>
        <dbReference type="ARBA" id="ARBA00023277"/>
    </source>
</evidence>
<evidence type="ECO:0000259" key="9">
    <source>
        <dbReference type="Pfam" id="PF01979"/>
    </source>
</evidence>
<evidence type="ECO:0000256" key="8">
    <source>
        <dbReference type="PIRSR" id="PIRSR038994-3"/>
    </source>
</evidence>
<dbReference type="InterPro" id="IPR003764">
    <property type="entry name" value="GlcNAc_6-P_deAcase"/>
</dbReference>
<dbReference type="SUPFAM" id="SSF51338">
    <property type="entry name" value="Composite domain of metallo-dependent hydrolases"/>
    <property type="match status" value="1"/>
</dbReference>
<dbReference type="EC" id="3.5.1.25" evidence="2"/>
<evidence type="ECO:0000256" key="2">
    <source>
        <dbReference type="ARBA" id="ARBA00011899"/>
    </source>
</evidence>
<dbReference type="GO" id="GO:0046872">
    <property type="term" value="F:metal ion binding"/>
    <property type="evidence" value="ECO:0007669"/>
    <property type="project" value="UniProtKB-KW"/>
</dbReference>
<feature type="binding site" evidence="8">
    <location>
        <position position="200"/>
    </location>
    <ligand>
        <name>Zn(2+)</name>
        <dbReference type="ChEBI" id="CHEBI:29105"/>
    </ligand>
</feature>
<comment type="similarity">
    <text evidence="1">Belongs to the metallo-dependent hydrolases superfamily. NagA family.</text>
</comment>
<dbReference type="EMBL" id="JAFEKC020000006">
    <property type="protein sequence ID" value="KAK0513970.1"/>
    <property type="molecule type" value="Genomic_DNA"/>
</dbReference>
<dbReference type="PIRSF" id="PIRSF038994">
    <property type="entry name" value="NagA"/>
    <property type="match status" value="1"/>
</dbReference>
<feature type="binding site" evidence="8">
    <location>
        <position position="132"/>
    </location>
    <ligand>
        <name>Zn(2+)</name>
        <dbReference type="ChEBI" id="CHEBI:29105"/>
    </ligand>
</feature>
<evidence type="ECO:0000256" key="3">
    <source>
        <dbReference type="ARBA" id="ARBA00018029"/>
    </source>
</evidence>
<comment type="cofactor">
    <cofactor evidence="8">
        <name>a divalent metal cation</name>
        <dbReference type="ChEBI" id="CHEBI:60240"/>
    </cofactor>
    <text evidence="8">Binds 1 divalent metal cation per subunit.</text>
</comment>
<comment type="catalytic activity">
    <reaction evidence="6">
        <text>N-acetyl-D-glucosamine 6-phosphate + H2O = D-glucosamine 6-phosphate + acetate</text>
        <dbReference type="Rhea" id="RHEA:22936"/>
        <dbReference type="ChEBI" id="CHEBI:15377"/>
        <dbReference type="ChEBI" id="CHEBI:30089"/>
        <dbReference type="ChEBI" id="CHEBI:57513"/>
        <dbReference type="ChEBI" id="CHEBI:58725"/>
        <dbReference type="EC" id="3.5.1.25"/>
    </reaction>
</comment>
<keyword evidence="5" id="KW-0119">Carbohydrate metabolism</keyword>
<gene>
    <name evidence="10" type="ORF">JMJ35_003692</name>
</gene>
<feature type="domain" description="Amidohydrolase-related" evidence="9">
    <location>
        <begin position="127"/>
        <end position="388"/>
    </location>
</feature>
<keyword evidence="4" id="KW-0378">Hydrolase</keyword>
<dbReference type="PANTHER" id="PTHR11113:SF4">
    <property type="entry name" value="N-ACETYLGLUCOSAMINE-6-PHOSPHATE DEACETYLASE"/>
    <property type="match status" value="1"/>
</dbReference>
<evidence type="ECO:0000256" key="1">
    <source>
        <dbReference type="ARBA" id="ARBA00010716"/>
    </source>
</evidence>
<keyword evidence="8" id="KW-0479">Metal-binding</keyword>